<evidence type="ECO:0000313" key="7">
    <source>
        <dbReference type="EMBL" id="EEH39161.2"/>
    </source>
</evidence>
<dbReference type="AlphaFoldDB" id="C1GSX8"/>
<feature type="transmembrane region" description="Helical" evidence="6">
    <location>
        <begin position="61"/>
        <end position="88"/>
    </location>
</feature>
<evidence type="ECO:0000313" key="8">
    <source>
        <dbReference type="Proteomes" id="UP000002059"/>
    </source>
</evidence>
<reference evidence="7 8" key="1">
    <citation type="journal article" date="2011" name="PLoS Genet.">
        <title>Comparative genomic analysis of human fungal pathogens causing paracoccidioidomycosis.</title>
        <authorList>
            <person name="Desjardins C.A."/>
            <person name="Champion M.D."/>
            <person name="Holder J.W."/>
            <person name="Muszewska A."/>
            <person name="Goldberg J."/>
            <person name="Bailao A.M."/>
            <person name="Brigido M.M."/>
            <person name="Ferreira M.E."/>
            <person name="Garcia A.M."/>
            <person name="Grynberg M."/>
            <person name="Gujja S."/>
            <person name="Heiman D.I."/>
            <person name="Henn M.R."/>
            <person name="Kodira C.D."/>
            <person name="Leon-Narvaez H."/>
            <person name="Longo L.V."/>
            <person name="Ma L.J."/>
            <person name="Malavazi I."/>
            <person name="Matsuo A.L."/>
            <person name="Morais F.V."/>
            <person name="Pereira M."/>
            <person name="Rodriguez-Brito S."/>
            <person name="Sakthikumar S."/>
            <person name="Salem-Izacc S.M."/>
            <person name="Sykes S.M."/>
            <person name="Teixeira M.M."/>
            <person name="Vallejo M.C."/>
            <person name="Walter M.E."/>
            <person name="Yandava C."/>
            <person name="Young S."/>
            <person name="Zeng Q."/>
            <person name="Zucker J."/>
            <person name="Felipe M.S."/>
            <person name="Goldman G.H."/>
            <person name="Haas B.J."/>
            <person name="McEwen J.G."/>
            <person name="Nino-Vega G."/>
            <person name="Puccia R."/>
            <person name="San-Blas G."/>
            <person name="Soares C.M."/>
            <person name="Birren B.W."/>
            <person name="Cuomo C.A."/>
        </authorList>
    </citation>
    <scope>NUCLEOTIDE SEQUENCE [LARGE SCALE GENOMIC DNA]</scope>
    <source>
        <strain evidence="8">ATCC MYA-826 / Pb01</strain>
    </source>
</reference>
<sequence>MNAILICGSNVLFENLAVFAVFGVISYLRRRPEQGVELGAIVVDFLTLPEAALPLPGTNLWAFPLFFTLVVLSFSAFVMLDACATLLVDGGVQILPRCH</sequence>
<evidence type="ECO:0000256" key="6">
    <source>
        <dbReference type="SAM" id="Phobius"/>
    </source>
</evidence>
<protein>
    <submittedName>
        <fullName evidence="7">Uncharacterized protein</fullName>
    </submittedName>
</protein>
<dbReference type="EMBL" id="KN293994">
    <property type="protein sequence ID" value="EEH39161.2"/>
    <property type="molecule type" value="Genomic_DNA"/>
</dbReference>
<dbReference type="PROSITE" id="PS50267">
    <property type="entry name" value="NA_NEUROTRAN_SYMP_3"/>
    <property type="match status" value="1"/>
</dbReference>
<evidence type="ECO:0000256" key="3">
    <source>
        <dbReference type="ARBA" id="ARBA00022692"/>
    </source>
</evidence>
<comment type="subcellular location">
    <subcellularLocation>
        <location evidence="1">Membrane</location>
        <topology evidence="1">Multi-pass membrane protein</topology>
    </subcellularLocation>
</comment>
<dbReference type="Pfam" id="PF00209">
    <property type="entry name" value="SNF"/>
    <property type="match status" value="1"/>
</dbReference>
<dbReference type="HOGENOM" id="CLU_2321053_0_0_1"/>
<dbReference type="KEGG" id="pbl:PAAG_01623"/>
<evidence type="ECO:0000256" key="4">
    <source>
        <dbReference type="ARBA" id="ARBA00022989"/>
    </source>
</evidence>
<keyword evidence="5 6" id="KW-0472">Membrane</keyword>
<dbReference type="SUPFAM" id="SSF161070">
    <property type="entry name" value="SNF-like"/>
    <property type="match status" value="1"/>
</dbReference>
<feature type="transmembrane region" description="Helical" evidence="6">
    <location>
        <begin position="12"/>
        <end position="28"/>
    </location>
</feature>
<evidence type="ECO:0000256" key="5">
    <source>
        <dbReference type="ARBA" id="ARBA00023136"/>
    </source>
</evidence>
<dbReference type="VEuPathDB" id="FungiDB:PAAG_01623"/>
<name>C1GSX8_PARBA</name>
<accession>C1GSX8</accession>
<dbReference type="GO" id="GO:0016020">
    <property type="term" value="C:membrane"/>
    <property type="evidence" value="ECO:0007669"/>
    <property type="project" value="UniProtKB-SubCell"/>
</dbReference>
<dbReference type="Proteomes" id="UP000002059">
    <property type="component" value="Partially assembled WGS sequence"/>
</dbReference>
<dbReference type="STRING" id="502779.C1GSX8"/>
<keyword evidence="2" id="KW-0813">Transport</keyword>
<dbReference type="RefSeq" id="XP_002796615.2">
    <property type="nucleotide sequence ID" value="XM_002796569.2"/>
</dbReference>
<keyword evidence="8" id="KW-1185">Reference proteome</keyword>
<gene>
    <name evidence="7" type="ORF">PAAG_01623</name>
</gene>
<organism evidence="7 8">
    <name type="scientific">Paracoccidioides lutzii (strain ATCC MYA-826 / Pb01)</name>
    <name type="common">Paracoccidioides brasiliensis</name>
    <dbReference type="NCBI Taxonomy" id="502779"/>
    <lineage>
        <taxon>Eukaryota</taxon>
        <taxon>Fungi</taxon>
        <taxon>Dikarya</taxon>
        <taxon>Ascomycota</taxon>
        <taxon>Pezizomycotina</taxon>
        <taxon>Eurotiomycetes</taxon>
        <taxon>Eurotiomycetidae</taxon>
        <taxon>Onygenales</taxon>
        <taxon>Ajellomycetaceae</taxon>
        <taxon>Paracoccidioides</taxon>
    </lineage>
</organism>
<dbReference type="eggNOG" id="KOG3660">
    <property type="taxonomic scope" value="Eukaryota"/>
</dbReference>
<evidence type="ECO:0000256" key="2">
    <source>
        <dbReference type="ARBA" id="ARBA00022448"/>
    </source>
</evidence>
<dbReference type="InterPro" id="IPR000175">
    <property type="entry name" value="Na/ntran_symport"/>
</dbReference>
<evidence type="ECO:0000256" key="1">
    <source>
        <dbReference type="ARBA" id="ARBA00004141"/>
    </source>
</evidence>
<keyword evidence="3 6" id="KW-0812">Transmembrane</keyword>
<dbReference type="GeneID" id="9099912"/>
<dbReference type="InterPro" id="IPR037272">
    <property type="entry name" value="SNS_sf"/>
</dbReference>
<keyword evidence="4 6" id="KW-1133">Transmembrane helix</keyword>
<proteinExistence type="predicted"/>
<dbReference type="OrthoDB" id="6581954at2759"/>